<dbReference type="AlphaFoldDB" id="A0A833W2A2"/>
<evidence type="ECO:0000313" key="1">
    <source>
        <dbReference type="EMBL" id="KAF3340799.1"/>
    </source>
</evidence>
<dbReference type="Proteomes" id="UP000623129">
    <property type="component" value="Unassembled WGS sequence"/>
</dbReference>
<accession>A0A833W2A2</accession>
<evidence type="ECO:0000313" key="2">
    <source>
        <dbReference type="Proteomes" id="UP000623129"/>
    </source>
</evidence>
<reference evidence="1" key="1">
    <citation type="submission" date="2020-01" db="EMBL/GenBank/DDBJ databases">
        <title>Genome sequence of Kobresia littledalei, the first chromosome-level genome in the family Cyperaceae.</title>
        <authorList>
            <person name="Qu G."/>
        </authorList>
    </citation>
    <scope>NUCLEOTIDE SEQUENCE</scope>
    <source>
        <strain evidence="1">C.B.Clarke</strain>
        <tissue evidence="1">Leaf</tissue>
    </source>
</reference>
<proteinExistence type="predicted"/>
<dbReference type="OrthoDB" id="354304at2759"/>
<gene>
    <name evidence="1" type="ORF">FCM35_KLT09643</name>
</gene>
<keyword evidence="2" id="KW-1185">Reference proteome</keyword>
<organism evidence="1 2">
    <name type="scientific">Carex littledalei</name>
    <dbReference type="NCBI Taxonomy" id="544730"/>
    <lineage>
        <taxon>Eukaryota</taxon>
        <taxon>Viridiplantae</taxon>
        <taxon>Streptophyta</taxon>
        <taxon>Embryophyta</taxon>
        <taxon>Tracheophyta</taxon>
        <taxon>Spermatophyta</taxon>
        <taxon>Magnoliopsida</taxon>
        <taxon>Liliopsida</taxon>
        <taxon>Poales</taxon>
        <taxon>Cyperaceae</taxon>
        <taxon>Cyperoideae</taxon>
        <taxon>Cariceae</taxon>
        <taxon>Carex</taxon>
        <taxon>Carex subgen. Euthyceras</taxon>
    </lineage>
</organism>
<protein>
    <submittedName>
        <fullName evidence="1">2,3-bisphosphoglycerate-dependent</fullName>
    </submittedName>
</protein>
<comment type="caution">
    <text evidence="1">The sequence shown here is derived from an EMBL/GenBank/DDBJ whole genome shotgun (WGS) entry which is preliminary data.</text>
</comment>
<sequence>MVEKDTTHRVTGRLCASSLSLGYQPLAPSLSLSLGYQPLAPSLYWYRLFPVFPVVVCTVPVISHHESSRPKGWSEIFSEETKNESIPVITTWQLNERM</sequence>
<name>A0A833W2A2_9POAL</name>
<dbReference type="EMBL" id="SWLB01000002">
    <property type="protein sequence ID" value="KAF3340799.1"/>
    <property type="molecule type" value="Genomic_DNA"/>
</dbReference>